<name>A0A834M1Q5_RHOSS</name>
<dbReference type="InterPro" id="IPR018957">
    <property type="entry name" value="Znf_C3HC4_RING-type"/>
</dbReference>
<evidence type="ECO:0000256" key="6">
    <source>
        <dbReference type="ARBA" id="ARBA00022679"/>
    </source>
</evidence>
<evidence type="ECO:0000256" key="16">
    <source>
        <dbReference type="SAM" id="MobiDB-lite"/>
    </source>
</evidence>
<dbReference type="GO" id="GO:0001522">
    <property type="term" value="P:pseudouridine synthesis"/>
    <property type="evidence" value="ECO:0007669"/>
    <property type="project" value="InterPro"/>
</dbReference>
<dbReference type="InterPro" id="IPR020103">
    <property type="entry name" value="PsdUridine_synth_cat_dom_sf"/>
</dbReference>
<dbReference type="GO" id="GO:0006325">
    <property type="term" value="P:chromatin organization"/>
    <property type="evidence" value="ECO:0007669"/>
    <property type="project" value="UniProtKB-KW"/>
</dbReference>
<evidence type="ECO:0000256" key="1">
    <source>
        <dbReference type="ARBA" id="ARBA00000900"/>
    </source>
</evidence>
<dbReference type="Pfam" id="PF00097">
    <property type="entry name" value="zf-C3HC4"/>
    <property type="match status" value="1"/>
</dbReference>
<accession>A0A834M1Q5</accession>
<evidence type="ECO:0000259" key="17">
    <source>
        <dbReference type="PROSITE" id="PS50089"/>
    </source>
</evidence>
<feature type="coiled-coil region" evidence="15">
    <location>
        <begin position="1181"/>
        <end position="1306"/>
    </location>
</feature>
<keyword evidence="13" id="KW-0539">Nucleus</keyword>
<comment type="similarity">
    <text evidence="4">Belongs to the BRE1 family.</text>
</comment>
<evidence type="ECO:0000256" key="13">
    <source>
        <dbReference type="ARBA" id="ARBA00023242"/>
    </source>
</evidence>
<feature type="domain" description="RING-type" evidence="17">
    <location>
        <begin position="1321"/>
        <end position="1359"/>
    </location>
</feature>
<organism evidence="18 19">
    <name type="scientific">Rhododendron simsii</name>
    <name type="common">Sims's rhododendron</name>
    <dbReference type="NCBI Taxonomy" id="118357"/>
    <lineage>
        <taxon>Eukaryota</taxon>
        <taxon>Viridiplantae</taxon>
        <taxon>Streptophyta</taxon>
        <taxon>Embryophyta</taxon>
        <taxon>Tracheophyta</taxon>
        <taxon>Spermatophyta</taxon>
        <taxon>Magnoliopsida</taxon>
        <taxon>eudicotyledons</taxon>
        <taxon>Gunneridae</taxon>
        <taxon>Pentapetalae</taxon>
        <taxon>asterids</taxon>
        <taxon>Ericales</taxon>
        <taxon>Ericaceae</taxon>
        <taxon>Ericoideae</taxon>
        <taxon>Rhodoreae</taxon>
        <taxon>Rhododendron</taxon>
    </lineage>
</organism>
<dbReference type="CDD" id="cd02869">
    <property type="entry name" value="PseudoU_synth_RluA_like"/>
    <property type="match status" value="1"/>
</dbReference>
<comment type="caution">
    <text evidence="18">The sequence shown here is derived from an EMBL/GenBank/DDBJ whole genome shotgun (WGS) entry which is preliminary data.</text>
</comment>
<dbReference type="EC" id="2.3.2.27" evidence="5"/>
<dbReference type="InterPro" id="IPR013956">
    <property type="entry name" value="E3_ubiquit_lig_Bre1"/>
</dbReference>
<dbReference type="SUPFAM" id="SSF55120">
    <property type="entry name" value="Pseudouridine synthase"/>
    <property type="match status" value="1"/>
</dbReference>
<feature type="coiled-coil region" evidence="15">
    <location>
        <begin position="1005"/>
        <end position="1039"/>
    </location>
</feature>
<keyword evidence="8 14" id="KW-0863">Zinc-finger</keyword>
<evidence type="ECO:0000256" key="9">
    <source>
        <dbReference type="ARBA" id="ARBA00022786"/>
    </source>
</evidence>
<keyword evidence="19" id="KW-1185">Reference proteome</keyword>
<evidence type="ECO:0000313" key="18">
    <source>
        <dbReference type="EMBL" id="KAF7153853.1"/>
    </source>
</evidence>
<evidence type="ECO:0000256" key="2">
    <source>
        <dbReference type="ARBA" id="ARBA00004123"/>
    </source>
</evidence>
<evidence type="ECO:0000256" key="4">
    <source>
        <dbReference type="ARBA" id="ARBA00005555"/>
    </source>
</evidence>
<dbReference type="GO" id="GO:0005634">
    <property type="term" value="C:nucleus"/>
    <property type="evidence" value="ECO:0007669"/>
    <property type="project" value="UniProtKB-SubCell"/>
</dbReference>
<dbReference type="GO" id="GO:0033503">
    <property type="term" value="C:HULC complex"/>
    <property type="evidence" value="ECO:0007669"/>
    <property type="project" value="TreeGrafter"/>
</dbReference>
<dbReference type="Proteomes" id="UP000626092">
    <property type="component" value="Unassembled WGS sequence"/>
</dbReference>
<evidence type="ECO:0000256" key="3">
    <source>
        <dbReference type="ARBA" id="ARBA00004906"/>
    </source>
</evidence>
<evidence type="ECO:0000313" key="19">
    <source>
        <dbReference type="Proteomes" id="UP000626092"/>
    </source>
</evidence>
<protein>
    <recommendedName>
        <fullName evidence="5">RING-type E3 ubiquitin transferase</fullName>
        <ecNumber evidence="5">2.3.2.27</ecNumber>
    </recommendedName>
</protein>
<keyword evidence="11" id="KW-0156">Chromatin regulator</keyword>
<reference evidence="18" key="1">
    <citation type="submission" date="2019-11" db="EMBL/GenBank/DDBJ databases">
        <authorList>
            <person name="Liu Y."/>
            <person name="Hou J."/>
            <person name="Li T.-Q."/>
            <person name="Guan C.-H."/>
            <person name="Wu X."/>
            <person name="Wu H.-Z."/>
            <person name="Ling F."/>
            <person name="Zhang R."/>
            <person name="Shi X.-G."/>
            <person name="Ren J.-P."/>
            <person name="Chen E.-F."/>
            <person name="Sun J.-M."/>
        </authorList>
    </citation>
    <scope>NUCLEOTIDE SEQUENCE</scope>
    <source>
        <strain evidence="18">Adult_tree_wgs_1</strain>
        <tissue evidence="18">Leaves</tissue>
    </source>
</reference>
<dbReference type="PROSITE" id="PS00518">
    <property type="entry name" value="ZF_RING_1"/>
    <property type="match status" value="1"/>
</dbReference>
<dbReference type="InterPro" id="IPR017907">
    <property type="entry name" value="Znf_RING_CS"/>
</dbReference>
<dbReference type="CDD" id="cd16499">
    <property type="entry name" value="RING-HC_Bre1-like"/>
    <property type="match status" value="1"/>
</dbReference>
<dbReference type="OrthoDB" id="10266039at2759"/>
<keyword evidence="9" id="KW-0833">Ubl conjugation pathway</keyword>
<dbReference type="GO" id="GO:0003723">
    <property type="term" value="F:RNA binding"/>
    <property type="evidence" value="ECO:0007669"/>
    <property type="project" value="InterPro"/>
</dbReference>
<gene>
    <name evidence="18" type="ORF">RHSIM_Rhsim01G0185500</name>
</gene>
<dbReference type="InterPro" id="IPR001841">
    <property type="entry name" value="Znf_RING"/>
</dbReference>
<evidence type="ECO:0000256" key="8">
    <source>
        <dbReference type="ARBA" id="ARBA00022771"/>
    </source>
</evidence>
<feature type="region of interest" description="Disordered" evidence="16">
    <location>
        <begin position="458"/>
        <end position="495"/>
    </location>
</feature>
<dbReference type="SMART" id="SM00184">
    <property type="entry name" value="RING"/>
    <property type="match status" value="1"/>
</dbReference>
<dbReference type="Gene3D" id="3.30.40.10">
    <property type="entry name" value="Zinc/RING finger domain, C3HC4 (zinc finger)"/>
    <property type="match status" value="1"/>
</dbReference>
<dbReference type="GO" id="GO:0061630">
    <property type="term" value="F:ubiquitin protein ligase activity"/>
    <property type="evidence" value="ECO:0007669"/>
    <property type="project" value="UniProtKB-EC"/>
</dbReference>
<evidence type="ECO:0000256" key="15">
    <source>
        <dbReference type="SAM" id="Coils"/>
    </source>
</evidence>
<evidence type="ECO:0000256" key="7">
    <source>
        <dbReference type="ARBA" id="ARBA00022723"/>
    </source>
</evidence>
<evidence type="ECO:0000256" key="12">
    <source>
        <dbReference type="ARBA" id="ARBA00023054"/>
    </source>
</evidence>
<dbReference type="SUPFAM" id="SSF57850">
    <property type="entry name" value="RING/U-box"/>
    <property type="match status" value="1"/>
</dbReference>
<dbReference type="EMBL" id="WJXA01000001">
    <property type="protein sequence ID" value="KAF7153853.1"/>
    <property type="molecule type" value="Genomic_DNA"/>
</dbReference>
<feature type="coiled-coil region" evidence="15">
    <location>
        <begin position="912"/>
        <end position="939"/>
    </location>
</feature>
<keyword evidence="10" id="KW-0862">Zinc</keyword>
<evidence type="ECO:0000256" key="5">
    <source>
        <dbReference type="ARBA" id="ARBA00012483"/>
    </source>
</evidence>
<keyword evidence="12 15" id="KW-0175">Coiled coil</keyword>
<keyword evidence="7" id="KW-0479">Metal-binding</keyword>
<dbReference type="PROSITE" id="PS50089">
    <property type="entry name" value="ZF_RING_2"/>
    <property type="match status" value="1"/>
</dbReference>
<dbReference type="Gene3D" id="3.30.2350.10">
    <property type="entry name" value="Pseudouridine synthase"/>
    <property type="match status" value="1"/>
</dbReference>
<dbReference type="PANTHER" id="PTHR23163">
    <property type="entry name" value="RING FINGER PROTEIN-RELATED"/>
    <property type="match status" value="1"/>
</dbReference>
<comment type="subcellular location">
    <subcellularLocation>
        <location evidence="2">Nucleus</location>
    </subcellularLocation>
</comment>
<dbReference type="GO" id="GO:0009982">
    <property type="term" value="F:pseudouridine synthase activity"/>
    <property type="evidence" value="ECO:0007669"/>
    <property type="project" value="InterPro"/>
</dbReference>
<evidence type="ECO:0000256" key="11">
    <source>
        <dbReference type="ARBA" id="ARBA00022853"/>
    </source>
</evidence>
<proteinExistence type="inferred from homology"/>
<keyword evidence="6" id="KW-0808">Transferase</keyword>
<dbReference type="GO" id="GO:0008270">
    <property type="term" value="F:zinc ion binding"/>
    <property type="evidence" value="ECO:0007669"/>
    <property type="project" value="UniProtKB-KW"/>
</dbReference>
<dbReference type="InterPro" id="IPR006145">
    <property type="entry name" value="PsdUridine_synth_RsuA/RluA"/>
</dbReference>
<feature type="compositionally biased region" description="Polar residues" evidence="16">
    <location>
        <begin position="478"/>
        <end position="492"/>
    </location>
</feature>
<dbReference type="Pfam" id="PF00849">
    <property type="entry name" value="PseudoU_synth_2"/>
    <property type="match status" value="1"/>
</dbReference>
<dbReference type="UniPathway" id="UPA00143"/>
<dbReference type="InterPro" id="IPR013083">
    <property type="entry name" value="Znf_RING/FYVE/PHD"/>
</dbReference>
<dbReference type="GO" id="GO:0016567">
    <property type="term" value="P:protein ubiquitination"/>
    <property type="evidence" value="ECO:0007669"/>
    <property type="project" value="UniProtKB-UniPathway"/>
</dbReference>
<evidence type="ECO:0000256" key="10">
    <source>
        <dbReference type="ARBA" id="ARBA00022833"/>
    </source>
</evidence>
<feature type="coiled-coil region" evidence="15">
    <location>
        <begin position="506"/>
        <end position="540"/>
    </location>
</feature>
<comment type="catalytic activity">
    <reaction evidence="1">
        <text>S-ubiquitinyl-[E2 ubiquitin-conjugating enzyme]-L-cysteine + [acceptor protein]-L-lysine = [E2 ubiquitin-conjugating enzyme]-L-cysteine + N(6)-ubiquitinyl-[acceptor protein]-L-lysine.</text>
        <dbReference type="EC" id="2.3.2.27"/>
    </reaction>
</comment>
<sequence>MSFNVLRRRQHVLLAVRHFSRVSPPPPACGVEPVIRVSNHISHLGLPKQGPKPRQLLSLPPFPAHPLPGKDSATCGQPSHITAISWVKYYFDGVPNPVIQSLFNKGLVQVEFLNSNGPSVQSEGQKNAMRKIKHNEVMEIGARVYVPVSVAESRISRRFDAIPSGTLYPNADEIAYLQRLVRFKDSAIIVLNKPPKLPVKGNLPVHNSLDALAAAALSYEYEEGPKLVHRLDRESSGLLLMGRTKDSTAYLHWLFSDINRAKSSSKVLLDDGKTERVILSNCSGLEPSQEAVTEYRVLGPMINGCSWIELRPHTSRKHQLRVHCAEALGTPIVGDYKYGWFVHRRWKQMPRADFEPTTGEPYKLRRPEGLDVQKGSVLSKVPLLHLHCRELVLPNIEKFLELNVLKSENHHRKSKHSSKPDLLRFVAWMPSHMKISWNLMSSYLKLCSPNGNGGVVGGRGLMENADSDEPEKKRPHLNSLSSPMARHSSASPDNRPVDAAVLQYQNQKLVQQLDVQKHELQDLESKIKELKDNQVSYDTRLITLNQLWNQLVDDLVLLGVRAGAPQTSLQTLDHVDHSRGFIPSCHAEEMFLCRLLETDSFESIENDGSLQNIKAAIDKRTSSTRELMKFLEDTINAQRPIIESVALALQGNLSAEDIIIQLSKVDDLMKEEAVNLNEVIGILQLKHKDYVDGIQTCIHSHAEDQSKIKHLAVFVYPEGELEESMAELEESRRKLVNLKMQKDVASGVHTPLVGPVNGCLSPEKPAERTIRVRELKESIEETKVLAADRLSELQDAQKGNLVLSKQLQDLQDELKDEKHVYSSRLYTLLNDQLLHWNNQVDRYKGLTDSLQVKLALCCVLDCALGADSSLIHLEVQLQAEKSSILRWEKELNMKLESLEVTRNAIDNGKSGIEELEIQLQKCIIEKNELEIKMEEAVQDSGRKDIKAEFHVMATALSKEMGMMEAQLNRWKEIAHEALSLREESQSLKDLLVEKTSEQKNLADKCAKQTGEIKSLKTLIEKMEKEKLELQILLDMLGQQIYDNRDLMEIKESEHRACSQAEHLRNALDEHGLELRVKAANEAEAACQQRLSAAEAEITDLRAKLDASDRDALELKESLKIKEGESEAYISEIETIGQAYEDMQTQNQHLLQQVTERDDYNIKLVSESVKIKQAQSFLLSEKQALANQLQLVNSTLESLKLRIADSEEQMKVCIAEALKSTHEDRHLAVNLETVKWELADAEKELKWLKSAVSSSEKESEQIQRKIDEIQMELDSERNERKKLDDELMELNRKIAELSSESGEAAIQRLQDEIKDCKAVLKCSVCFDRPKEVVIVKCFHLFCNPCIQRNLEIRHRKCPGCGTAFGQSDVRFVKI</sequence>
<feature type="coiled-coil region" evidence="15">
    <location>
        <begin position="793"/>
        <end position="820"/>
    </location>
</feature>
<feature type="coiled-coil region" evidence="15">
    <location>
        <begin position="1076"/>
        <end position="1110"/>
    </location>
</feature>
<dbReference type="PANTHER" id="PTHR23163:SF8">
    <property type="entry name" value="E3 UBIQUITIN-PROTEIN LIGASE BRE1-LIKE 2"/>
    <property type="match status" value="1"/>
</dbReference>
<evidence type="ECO:0000256" key="14">
    <source>
        <dbReference type="PROSITE-ProRule" id="PRU00175"/>
    </source>
</evidence>
<comment type="pathway">
    <text evidence="3">Protein modification; protein ubiquitination.</text>
</comment>